<evidence type="ECO:0000313" key="3">
    <source>
        <dbReference type="EMBL" id="OQM49729.1"/>
    </source>
</evidence>
<dbReference type="InterPro" id="IPR036852">
    <property type="entry name" value="Peptidase_S8/S53_dom_sf"/>
</dbReference>
<organism evidence="3 4">
    <name type="scientific">Bifidobacterium catenulatum</name>
    <dbReference type="NCBI Taxonomy" id="1686"/>
    <lineage>
        <taxon>Bacteria</taxon>
        <taxon>Bacillati</taxon>
        <taxon>Actinomycetota</taxon>
        <taxon>Actinomycetes</taxon>
        <taxon>Bifidobacteriales</taxon>
        <taxon>Bifidobacteriaceae</taxon>
        <taxon>Bifidobacterium</taxon>
    </lineage>
</organism>
<dbReference type="SUPFAM" id="SSF52743">
    <property type="entry name" value="Subtilisin-like"/>
    <property type="match status" value="1"/>
</dbReference>
<dbReference type="Proteomes" id="UP000192666">
    <property type="component" value="Unassembled WGS sequence"/>
</dbReference>
<feature type="region of interest" description="Disordered" evidence="1">
    <location>
        <begin position="1"/>
        <end position="24"/>
    </location>
</feature>
<dbReference type="EMBL" id="NAQA01000006">
    <property type="protein sequence ID" value="OQM49729.1"/>
    <property type="molecule type" value="Genomic_DNA"/>
</dbReference>
<dbReference type="InterPro" id="IPR000209">
    <property type="entry name" value="Peptidase_S8/S53_dom"/>
</dbReference>
<evidence type="ECO:0000256" key="1">
    <source>
        <dbReference type="SAM" id="MobiDB-lite"/>
    </source>
</evidence>
<reference evidence="3 4" key="1">
    <citation type="submission" date="2017-03" db="EMBL/GenBank/DDBJ databases">
        <title>Maternal inheritance of bifidobacteria.</title>
        <authorList>
            <person name="Lugli G.A."/>
            <person name="Duranti S."/>
            <person name="Milani C."/>
            <person name="Mancabelli L."/>
        </authorList>
    </citation>
    <scope>NUCLEOTIDE SEQUENCE [LARGE SCALE GENOMIC DNA]</scope>
    <source>
        <strain evidence="3 4">1899B</strain>
    </source>
</reference>
<evidence type="ECO:0000313" key="4">
    <source>
        <dbReference type="Proteomes" id="UP000192666"/>
    </source>
</evidence>
<sequence>MNNTLRLKGQFGHGKAQRPGPPSLPANAVVTTSQIQDRIDDLHQVIAYWKTQPVFIDPLVEVCYRTIVAKSNRIKRLLSSHNKSANDSIVGAVFSKNHAGKPCHVITHYVKMETIKSTLRELEAAKKILAHHGDSINNGELASITHDGLAEIDAGMGLSKTAFAQIIRDVHYVEHFTVKNYIDPQREHALVTIYDTGRDGLQTVALLNRLGVDVNGFNLLDATTINMDPNQYRKLTETAPYLVAMSLKDALELKFEPDSKQVEDLFTPSIPMPTNEPIVGVIDTCFDSENAYFSEWVEYHDELDPQIGTTLEDRIHGTEVTSLIVDGPTLNPALDDDCGRFRVRHFAVARSGHNSSFTVMKMIRNIVASNPDIKVWNLSLGSCLESPENIISPEASMLDKLQNEYDIVFVVAGTNKTREDSLTKPKRIGAPADSINSLVVNATSILKEPASYTREGPVLNFFRKPDISCFGGDATEQMAAWSPQGVNLTTGTSFAAPWITRKMAYLIYVMHFSRETAKAMLIDAASGWEKISADNIKVGYGIVPTKIEDILTTPSNEIRFILEGTITSFETYNYRIPVPMVNGKYPYMARGTLCYFPKCNARQGVDYTSTELDFHFGRMRERGIDSLNNNIQGDPTAYAYEGDARKLYRKWDNVKHVSDIEKTRFQPRISHGIPYWGFKIRKTERFDPPIDENGTVGKNAGDGLRFGIVVTLRGMDGRNRFEEFKQHCQLQTEPWIVEEIDVHSNIELYQESDVEIDFDEDKDA</sequence>
<dbReference type="AlphaFoldDB" id="A0A1V8PM72"/>
<dbReference type="InterPro" id="IPR034074">
    <property type="entry name" value="Y4bN_pept_dom"/>
</dbReference>
<dbReference type="RefSeq" id="WP_080788932.1">
    <property type="nucleotide sequence ID" value="NZ_NAQA01000006.1"/>
</dbReference>
<dbReference type="Gene3D" id="3.40.50.200">
    <property type="entry name" value="Peptidase S8/S53 domain"/>
    <property type="match status" value="1"/>
</dbReference>
<evidence type="ECO:0000259" key="2">
    <source>
        <dbReference type="Pfam" id="PF00082"/>
    </source>
</evidence>
<accession>A0A1V8PM72</accession>
<dbReference type="GO" id="GO:0006508">
    <property type="term" value="P:proteolysis"/>
    <property type="evidence" value="ECO:0007669"/>
    <property type="project" value="InterPro"/>
</dbReference>
<name>A0A1V8PM72_9BIFI</name>
<protein>
    <submittedName>
        <fullName evidence="3">Peptidase S8/S53 family</fullName>
    </submittedName>
</protein>
<dbReference type="GO" id="GO:0004252">
    <property type="term" value="F:serine-type endopeptidase activity"/>
    <property type="evidence" value="ECO:0007669"/>
    <property type="project" value="InterPro"/>
</dbReference>
<comment type="caution">
    <text evidence="3">The sequence shown here is derived from an EMBL/GenBank/DDBJ whole genome shotgun (WGS) entry which is preliminary data.</text>
</comment>
<dbReference type="Pfam" id="PF00082">
    <property type="entry name" value="Peptidase_S8"/>
    <property type="match status" value="1"/>
</dbReference>
<dbReference type="CDD" id="cd04847">
    <property type="entry name" value="Peptidases_S8_Subtilisin_like_2"/>
    <property type="match status" value="1"/>
</dbReference>
<feature type="domain" description="Peptidase S8/S53" evidence="2">
    <location>
        <begin position="276"/>
        <end position="541"/>
    </location>
</feature>
<gene>
    <name evidence="3" type="ORF">B5782_1478</name>
</gene>
<proteinExistence type="predicted"/>